<evidence type="ECO:0000256" key="10">
    <source>
        <dbReference type="RuleBase" id="RU000519"/>
    </source>
</evidence>
<dbReference type="PANTHER" id="PTHR10953">
    <property type="entry name" value="UBIQUITIN-ACTIVATING ENZYME E1"/>
    <property type="match status" value="1"/>
</dbReference>
<dbReference type="Gene3D" id="3.40.50.12550">
    <property type="entry name" value="Ubiquitin-activating enzyme E1, inactive adenylation domain, subdomain 2"/>
    <property type="match status" value="1"/>
</dbReference>
<dbReference type="AlphaFoldDB" id="A0A9J6DUM9"/>
<dbReference type="EMBL" id="JABSTU010000007">
    <property type="protein sequence ID" value="KAH8025949.1"/>
    <property type="molecule type" value="Genomic_DNA"/>
</dbReference>
<dbReference type="InterPro" id="IPR032420">
    <property type="entry name" value="E1_4HB"/>
</dbReference>
<comment type="pathway">
    <text evidence="2">Protein modification; protein ubiquitination.</text>
</comment>
<feature type="domain" description="Ubiquitin-activating enzyme E1 four-helix bundle" evidence="15">
    <location>
        <begin position="269"/>
        <end position="337"/>
    </location>
</feature>
<name>A0A9J6DUM9_RHIMP</name>
<evidence type="ECO:0000256" key="3">
    <source>
        <dbReference type="ARBA" id="ARBA00005673"/>
    </source>
</evidence>
<evidence type="ECO:0000313" key="17">
    <source>
        <dbReference type="Proteomes" id="UP000821866"/>
    </source>
</evidence>
<protein>
    <recommendedName>
        <fullName evidence="4">E1 ubiquitin-activating enzyme</fullName>
        <ecNumber evidence="4">6.2.1.45</ecNumber>
    </recommendedName>
</protein>
<dbReference type="Pfam" id="PF16191">
    <property type="entry name" value="E1_4HB"/>
    <property type="match status" value="1"/>
</dbReference>
<evidence type="ECO:0000313" key="16">
    <source>
        <dbReference type="EMBL" id="KAH8025949.1"/>
    </source>
</evidence>
<reference evidence="16" key="1">
    <citation type="journal article" date="2020" name="Cell">
        <title>Large-Scale Comparative Analyses of Tick Genomes Elucidate Their Genetic Diversity and Vector Capacities.</title>
        <authorList>
            <consortium name="Tick Genome and Microbiome Consortium (TIGMIC)"/>
            <person name="Jia N."/>
            <person name="Wang J."/>
            <person name="Shi W."/>
            <person name="Du L."/>
            <person name="Sun Y."/>
            <person name="Zhan W."/>
            <person name="Jiang J.F."/>
            <person name="Wang Q."/>
            <person name="Zhang B."/>
            <person name="Ji P."/>
            <person name="Bell-Sakyi L."/>
            <person name="Cui X.M."/>
            <person name="Yuan T.T."/>
            <person name="Jiang B.G."/>
            <person name="Yang W.F."/>
            <person name="Lam T.T."/>
            <person name="Chang Q.C."/>
            <person name="Ding S.J."/>
            <person name="Wang X.J."/>
            <person name="Zhu J.G."/>
            <person name="Ruan X.D."/>
            <person name="Zhao L."/>
            <person name="Wei J.T."/>
            <person name="Ye R.Z."/>
            <person name="Que T.C."/>
            <person name="Du C.H."/>
            <person name="Zhou Y.H."/>
            <person name="Cheng J.X."/>
            <person name="Dai P.F."/>
            <person name="Guo W.B."/>
            <person name="Han X.H."/>
            <person name="Huang E.J."/>
            <person name="Li L.F."/>
            <person name="Wei W."/>
            <person name="Gao Y.C."/>
            <person name="Liu J.Z."/>
            <person name="Shao H.Z."/>
            <person name="Wang X."/>
            <person name="Wang C.C."/>
            <person name="Yang T.C."/>
            <person name="Huo Q.B."/>
            <person name="Li W."/>
            <person name="Chen H.Y."/>
            <person name="Chen S.E."/>
            <person name="Zhou L.G."/>
            <person name="Ni X.B."/>
            <person name="Tian J.H."/>
            <person name="Sheng Y."/>
            <person name="Liu T."/>
            <person name="Pan Y.S."/>
            <person name="Xia L.Y."/>
            <person name="Li J."/>
            <person name="Zhao F."/>
            <person name="Cao W.C."/>
        </authorList>
    </citation>
    <scope>NUCLEOTIDE SEQUENCE</scope>
    <source>
        <strain evidence="16">Rmic-2018</strain>
    </source>
</reference>
<feature type="region of interest" description="Disordered" evidence="11">
    <location>
        <begin position="1"/>
        <end position="43"/>
    </location>
</feature>
<keyword evidence="8 10" id="KW-0067">ATP-binding</keyword>
<dbReference type="InterPro" id="IPR000011">
    <property type="entry name" value="UBQ/SUMO-activ_enz_E1-like"/>
</dbReference>
<dbReference type="InterPro" id="IPR042449">
    <property type="entry name" value="Ub-E1_IAD_1"/>
</dbReference>
<evidence type="ECO:0000256" key="5">
    <source>
        <dbReference type="ARBA" id="ARBA00022598"/>
    </source>
</evidence>
<feature type="domain" description="Ubiquitin-activating enzyme E1 FCCH" evidence="14">
    <location>
        <begin position="200"/>
        <end position="251"/>
    </location>
</feature>
<keyword evidence="7 10" id="KW-0833">Ubl conjugation pathway</keyword>
<dbReference type="GO" id="GO:0004839">
    <property type="term" value="F:ubiquitin activating enzyme activity"/>
    <property type="evidence" value="ECO:0007669"/>
    <property type="project" value="UniProtKB-EC"/>
</dbReference>
<evidence type="ECO:0000256" key="4">
    <source>
        <dbReference type="ARBA" id="ARBA00012990"/>
    </source>
</evidence>
<dbReference type="SUPFAM" id="SSF69572">
    <property type="entry name" value="Activating enzymes of the ubiquitin-like proteins"/>
    <property type="match status" value="2"/>
</dbReference>
<keyword evidence="5 10" id="KW-0436">Ligase</keyword>
<dbReference type="FunFam" id="3.50.50.80:FF:000001">
    <property type="entry name" value="ubiquitin-like modifier-activating enzyme 1"/>
    <property type="match status" value="1"/>
</dbReference>
<evidence type="ECO:0000256" key="8">
    <source>
        <dbReference type="ARBA" id="ARBA00022840"/>
    </source>
</evidence>
<reference evidence="16" key="2">
    <citation type="submission" date="2021-09" db="EMBL/GenBank/DDBJ databases">
        <authorList>
            <person name="Jia N."/>
            <person name="Wang J."/>
            <person name="Shi W."/>
            <person name="Du L."/>
            <person name="Sun Y."/>
            <person name="Zhan W."/>
            <person name="Jiang J."/>
            <person name="Wang Q."/>
            <person name="Zhang B."/>
            <person name="Ji P."/>
            <person name="Sakyi L.B."/>
            <person name="Cui X."/>
            <person name="Yuan T."/>
            <person name="Jiang B."/>
            <person name="Yang W."/>
            <person name="Lam T.T.-Y."/>
            <person name="Chang Q."/>
            <person name="Ding S."/>
            <person name="Wang X."/>
            <person name="Zhu J."/>
            <person name="Ruan X."/>
            <person name="Zhao L."/>
            <person name="Wei J."/>
            <person name="Que T."/>
            <person name="Du C."/>
            <person name="Cheng J."/>
            <person name="Dai P."/>
            <person name="Han X."/>
            <person name="Huang E."/>
            <person name="Gao Y."/>
            <person name="Liu J."/>
            <person name="Shao H."/>
            <person name="Ye R."/>
            <person name="Li L."/>
            <person name="Wei W."/>
            <person name="Wang X."/>
            <person name="Wang C."/>
            <person name="Huo Q."/>
            <person name="Li W."/>
            <person name="Guo W."/>
            <person name="Chen H."/>
            <person name="Chen S."/>
            <person name="Zhou L."/>
            <person name="Zhou L."/>
            <person name="Ni X."/>
            <person name="Tian J."/>
            <person name="Zhou Y."/>
            <person name="Sheng Y."/>
            <person name="Liu T."/>
            <person name="Pan Y."/>
            <person name="Xia L."/>
            <person name="Li J."/>
            <person name="Zhao F."/>
            <person name="Cao W."/>
        </authorList>
    </citation>
    <scope>NUCLEOTIDE SEQUENCE</scope>
    <source>
        <strain evidence="16">Rmic-2018</strain>
        <tissue evidence="16">Larvae</tissue>
    </source>
</reference>
<keyword evidence="6 10" id="KW-0547">Nucleotide-binding</keyword>
<evidence type="ECO:0000256" key="7">
    <source>
        <dbReference type="ARBA" id="ARBA00022786"/>
    </source>
</evidence>
<accession>A0A9J6DUM9</accession>
<comment type="caution">
    <text evidence="16">The sequence shown here is derived from an EMBL/GenBank/DDBJ whole genome shotgun (WGS) entry which is preliminary data.</text>
</comment>
<dbReference type="GO" id="GO:0031510">
    <property type="term" value="C:SUMO activating enzyme complex"/>
    <property type="evidence" value="ECO:0007669"/>
    <property type="project" value="TreeGrafter"/>
</dbReference>
<gene>
    <name evidence="16" type="ORF">HPB51_014282</name>
</gene>
<dbReference type="GO" id="GO:0016925">
    <property type="term" value="P:protein sumoylation"/>
    <property type="evidence" value="ECO:0007669"/>
    <property type="project" value="TreeGrafter"/>
</dbReference>
<dbReference type="FunFam" id="3.50.50.80:FF:000002">
    <property type="entry name" value="SUMO-activating enzyme subunit 2"/>
    <property type="match status" value="1"/>
</dbReference>
<dbReference type="Gene3D" id="2.40.30.180">
    <property type="entry name" value="Ubiquitin-activating enzyme E1, FCCH domain"/>
    <property type="match status" value="1"/>
</dbReference>
<evidence type="ECO:0000259" key="12">
    <source>
        <dbReference type="Pfam" id="PF00899"/>
    </source>
</evidence>
<dbReference type="GO" id="GO:0005524">
    <property type="term" value="F:ATP binding"/>
    <property type="evidence" value="ECO:0007669"/>
    <property type="project" value="UniProtKB-KW"/>
</dbReference>
<dbReference type="Gene3D" id="3.40.50.720">
    <property type="entry name" value="NAD(P)-binding Rossmann-like Domain"/>
    <property type="match status" value="1"/>
</dbReference>
<evidence type="ECO:0000256" key="9">
    <source>
        <dbReference type="PROSITE-ProRule" id="PRU10132"/>
    </source>
</evidence>
<keyword evidence="17" id="KW-1185">Reference proteome</keyword>
<evidence type="ECO:0000259" key="13">
    <source>
        <dbReference type="Pfam" id="PF10585"/>
    </source>
</evidence>
<proteinExistence type="inferred from homology"/>
<dbReference type="NCBIfam" id="TIGR01408">
    <property type="entry name" value="Ube1"/>
    <property type="match status" value="1"/>
</dbReference>
<evidence type="ECO:0000256" key="1">
    <source>
        <dbReference type="ARBA" id="ARBA00000488"/>
    </source>
</evidence>
<dbReference type="GO" id="GO:0019948">
    <property type="term" value="F:SUMO activating enzyme activity"/>
    <property type="evidence" value="ECO:0007669"/>
    <property type="project" value="TreeGrafter"/>
</dbReference>
<dbReference type="PROSITE" id="PS00865">
    <property type="entry name" value="UBIQUITIN_ACTIVAT_2"/>
    <property type="match status" value="1"/>
</dbReference>
<dbReference type="InterPro" id="IPR018075">
    <property type="entry name" value="UBQ-activ_enz_E1"/>
</dbReference>
<dbReference type="GO" id="GO:0005737">
    <property type="term" value="C:cytoplasm"/>
    <property type="evidence" value="ECO:0007669"/>
    <property type="project" value="TreeGrafter"/>
</dbReference>
<dbReference type="InterPro" id="IPR035985">
    <property type="entry name" value="Ubiquitin-activating_enz"/>
</dbReference>
<evidence type="ECO:0000259" key="14">
    <source>
        <dbReference type="Pfam" id="PF16190"/>
    </source>
</evidence>
<dbReference type="InterPro" id="IPR032418">
    <property type="entry name" value="E1_FCCH"/>
</dbReference>
<evidence type="ECO:0000256" key="2">
    <source>
        <dbReference type="ARBA" id="ARBA00004906"/>
    </source>
</evidence>
<dbReference type="VEuPathDB" id="VectorBase:LOC119169675"/>
<dbReference type="InterPro" id="IPR042063">
    <property type="entry name" value="Ubi_acti_E1_SCCH"/>
</dbReference>
<dbReference type="FunFam" id="1.10.10.2660:FF:000001">
    <property type="entry name" value="Ubiquitin-activating enzyme E1 1"/>
    <property type="match status" value="1"/>
</dbReference>
<feature type="domain" description="Ubiquitin-activating enzyme SCCH" evidence="13">
    <location>
        <begin position="607"/>
        <end position="850"/>
    </location>
</feature>
<dbReference type="Pfam" id="PF00899">
    <property type="entry name" value="ThiF"/>
    <property type="match status" value="1"/>
</dbReference>
<dbReference type="PRINTS" id="PR01849">
    <property type="entry name" value="UBIQUITINACT"/>
</dbReference>
<dbReference type="InterPro" id="IPR033127">
    <property type="entry name" value="UBQ-activ_enz_E1_Cys_AS"/>
</dbReference>
<evidence type="ECO:0000256" key="11">
    <source>
        <dbReference type="SAM" id="MobiDB-lite"/>
    </source>
</evidence>
<feature type="domain" description="THIF-type NAD/FAD binding fold" evidence="12">
    <location>
        <begin position="423"/>
        <end position="878"/>
    </location>
</feature>
<dbReference type="EC" id="6.2.1.45" evidence="4"/>
<dbReference type="PANTHER" id="PTHR10953:SF250">
    <property type="entry name" value="UBIQUITIN-LIKE MODIFIER-ACTIVATING ENZYME 1"/>
    <property type="match status" value="1"/>
</dbReference>
<dbReference type="Proteomes" id="UP000821866">
    <property type="component" value="Unassembled WGS sequence"/>
</dbReference>
<dbReference type="InterPro" id="IPR000594">
    <property type="entry name" value="ThiF_NAD_FAD-bd"/>
</dbReference>
<dbReference type="Gene3D" id="1.10.10.2660">
    <property type="entry name" value="Ubiquitin-activating enzyme E1, SCCH domain"/>
    <property type="match status" value="1"/>
</dbReference>
<dbReference type="Gene3D" id="3.50.50.80">
    <property type="entry name" value="Ubiquitin-activating enzyme E1, inactive adenylation domain, subdomain 1"/>
    <property type="match status" value="1"/>
</dbReference>
<evidence type="ECO:0000256" key="6">
    <source>
        <dbReference type="ARBA" id="ARBA00022741"/>
    </source>
</evidence>
<sequence>MGAYLDTMNGSTGEDDPSPPAKRRRTDEGDVSQEAEKVTQKPPEIDENFYSRQIYVLGRDAMMRLAQSDVLISGVGGLGVEIAKNVVLAGVRSVTIHDEQVCTGVDLSSQYFLGEATVGENRASACEAPLGQLNKYVRVTAHTEPLTMDFLKKFTNIDWCHFNSATEFTKRNRISVSFFCNISHAFYNTVLSCHLPNTYEKQGVVTTSHKARHGFEDGDYVTFSEVRGMTEINECPPMEIKVLAPHRFSVMAPYNGITGTGGFATELKMPKDVKFKPLKESLQNPEFVPCDTANADRAAQLHLGFQALHAFQEAHRRLPRAWDMYEAAEVVQLAKEKNALQANPLKEIDDRILTLLSCTSSGSLCPMQSVIGSIAAQEVIKACTGKFTPIHQWFYFDAFECLPQKASVPEFCVKEMELARYGAQACVFGSDVQRTLLSLNYLVVGAGAIGCELLKNLAMMGVGAGCGCIYLTDADKVEMSNLNRMFFFRTEDVGHSKAVAAANAALRMNPELNITSHEDKVGPETESVYNDLFFTHLNGVASAIDNVEGRRYIDRRCVRYCKPLVDSGTEGTKGSVQVVVPFVTESYTCSRDPPETSVPLCTIKYFPNKVEHTIEWARDEFEGLFKMSAVNAVKYLENPRFLSAAQKTLPLMEEVDLLQELMKILVEERAWVFDDCVEFARLRFQEQYDTRIRQMLRHYPEEQLTSKGTPFWSAGRRCPHPIEFDPSNTLHVDYIVAAANLRAAMFGIPQCTDREVITRMLEDVDVPVYDPHKNDAAVNEDHTVPRDAKELVCDLLEELPAPRDLEDLTLTALEFDVDDDSNFHLDFIVAASNLRAANYNIAPADRLNSKLVAGRIIPAIATTTSLVAGLACLELYKVERCDTL</sequence>
<dbReference type="InterPro" id="IPR019572">
    <property type="entry name" value="UBA_E1_SCCH"/>
</dbReference>
<organism evidence="16 17">
    <name type="scientific">Rhipicephalus microplus</name>
    <name type="common">Cattle tick</name>
    <name type="synonym">Boophilus microplus</name>
    <dbReference type="NCBI Taxonomy" id="6941"/>
    <lineage>
        <taxon>Eukaryota</taxon>
        <taxon>Metazoa</taxon>
        <taxon>Ecdysozoa</taxon>
        <taxon>Arthropoda</taxon>
        <taxon>Chelicerata</taxon>
        <taxon>Arachnida</taxon>
        <taxon>Acari</taxon>
        <taxon>Parasitiformes</taxon>
        <taxon>Ixodida</taxon>
        <taxon>Ixodoidea</taxon>
        <taxon>Ixodidae</taxon>
        <taxon>Rhipicephalinae</taxon>
        <taxon>Rhipicephalus</taxon>
        <taxon>Boophilus</taxon>
    </lineage>
</organism>
<dbReference type="Pfam" id="PF10585">
    <property type="entry name" value="UBA_E1_SCCH"/>
    <property type="match status" value="1"/>
</dbReference>
<dbReference type="Pfam" id="PF16190">
    <property type="entry name" value="E1_FCCH"/>
    <property type="match status" value="1"/>
</dbReference>
<feature type="active site" description="Glycyl thioester intermediate" evidence="9">
    <location>
        <position position="601"/>
    </location>
</feature>
<evidence type="ECO:0000259" key="15">
    <source>
        <dbReference type="Pfam" id="PF16191"/>
    </source>
</evidence>
<dbReference type="InterPro" id="IPR045886">
    <property type="entry name" value="ThiF/MoeB/HesA"/>
</dbReference>
<dbReference type="InterPro" id="IPR042302">
    <property type="entry name" value="E1_FCCH_sf"/>
</dbReference>
<comment type="similarity">
    <text evidence="3 10">Belongs to the ubiquitin-activating E1 family.</text>
</comment>
<comment type="catalytic activity">
    <reaction evidence="1">
        <text>ATP + ubiquitin + [E1 ubiquitin-activating enzyme]-L-cysteine = AMP + diphosphate + S-ubiquitinyl-[E1 ubiquitin-activating enzyme]-L-cysteine.</text>
        <dbReference type="EC" id="6.2.1.45"/>
    </reaction>
</comment>